<evidence type="ECO:0000256" key="1">
    <source>
        <dbReference type="SAM" id="SignalP"/>
    </source>
</evidence>
<gene>
    <name evidence="2" type="ORF">AMJ44_15800</name>
</gene>
<evidence type="ECO:0008006" key="4">
    <source>
        <dbReference type="Google" id="ProtNLM"/>
    </source>
</evidence>
<dbReference type="Gene3D" id="2.120.10.30">
    <property type="entry name" value="TolB, C-terminal domain"/>
    <property type="match status" value="2"/>
</dbReference>
<feature type="signal peptide" evidence="1">
    <location>
        <begin position="1"/>
        <end position="24"/>
    </location>
</feature>
<organism evidence="2 3">
    <name type="scientific">candidate division WOR-1 bacterium DG_54_3</name>
    <dbReference type="NCBI Taxonomy" id="1703775"/>
    <lineage>
        <taxon>Bacteria</taxon>
        <taxon>Bacillati</taxon>
        <taxon>Saganbacteria</taxon>
    </lineage>
</organism>
<comment type="caution">
    <text evidence="2">The sequence shown here is derived from an EMBL/GenBank/DDBJ whole genome shotgun (WGS) entry which is preliminary data.</text>
</comment>
<evidence type="ECO:0000313" key="3">
    <source>
        <dbReference type="Proteomes" id="UP000051861"/>
    </source>
</evidence>
<keyword evidence="1" id="KW-0732">Signal</keyword>
<dbReference type="InterPro" id="IPR011042">
    <property type="entry name" value="6-blade_b-propeller_TolB-like"/>
</dbReference>
<dbReference type="Pfam" id="PF07676">
    <property type="entry name" value="PD40"/>
    <property type="match status" value="1"/>
</dbReference>
<evidence type="ECO:0000313" key="2">
    <source>
        <dbReference type="EMBL" id="KPJ62307.1"/>
    </source>
</evidence>
<protein>
    <recommendedName>
        <fullName evidence="4">Dipeptidylpeptidase IV N-terminal domain-containing protein</fullName>
    </recommendedName>
</protein>
<dbReference type="InterPro" id="IPR011659">
    <property type="entry name" value="WD40"/>
</dbReference>
<dbReference type="AlphaFoldDB" id="A0A0S7XJE8"/>
<proteinExistence type="predicted"/>
<accession>A0A0S7XJE8</accession>
<name>A0A0S7XJE8_UNCSA</name>
<feature type="chain" id="PRO_5006640086" description="Dipeptidylpeptidase IV N-terminal domain-containing protein" evidence="1">
    <location>
        <begin position="25"/>
        <end position="289"/>
    </location>
</feature>
<dbReference type="Proteomes" id="UP000051861">
    <property type="component" value="Unassembled WGS sequence"/>
</dbReference>
<sequence>MRGKSLCSAVGLILGVMTTFHSVAQSQPPDTIRGYDVIEIGQGTSPRFSPDSKKIAFLNEGWLCVRNSDGTGITDKIAPMRALDFQWMSDSSIIYWNQQGYGTPRIFRNMGIVTLEGEHKEAITEPEGVRFEPPVFLPDGTIGYYRHALHEGTKSFVVMKQGSLPPDSALKQLIPKIKFETTHVMYGDIWLVSVDGSYRKLVTFNKRFAMPKLSPDGTRILAHKIPGVDPYLGQGDYVLDLSGHETYIGDPDVWTKVPDSTGEALNVIEGSGEAEWSSDGSKIVYVYQT</sequence>
<dbReference type="EMBL" id="LIZX01000275">
    <property type="protein sequence ID" value="KPJ62307.1"/>
    <property type="molecule type" value="Genomic_DNA"/>
</dbReference>
<reference evidence="2 3" key="1">
    <citation type="journal article" date="2015" name="Microbiome">
        <title>Genomic resolution of linkages in carbon, nitrogen, and sulfur cycling among widespread estuary sediment bacteria.</title>
        <authorList>
            <person name="Baker B.J."/>
            <person name="Lazar C.S."/>
            <person name="Teske A.P."/>
            <person name="Dick G.J."/>
        </authorList>
    </citation>
    <scope>NUCLEOTIDE SEQUENCE [LARGE SCALE GENOMIC DNA]</scope>
    <source>
        <strain evidence="2">DG_54_3</strain>
    </source>
</reference>
<dbReference type="SUPFAM" id="SSF82171">
    <property type="entry name" value="DPP6 N-terminal domain-like"/>
    <property type="match status" value="1"/>
</dbReference>